<evidence type="ECO:0000256" key="3">
    <source>
        <dbReference type="PIRNR" id="PIRNR005536"/>
    </source>
</evidence>
<gene>
    <name evidence="5" type="ORF">QE412_002601</name>
</gene>
<name>A0ABU0TWJ0_MICTR</name>
<dbReference type="CDD" id="cd14791">
    <property type="entry name" value="GH36"/>
    <property type="match status" value="1"/>
</dbReference>
<proteinExistence type="inferred from homology"/>
<protein>
    <recommendedName>
        <fullName evidence="2 3">Alpha-galactosidase</fullName>
        <ecNumber evidence="2 3">3.2.1.22</ecNumber>
    </recommendedName>
</protein>
<organism evidence="5 6">
    <name type="scientific">Microbacterium trichothecenolyticum</name>
    <name type="common">Aureobacterium trichothecenolyticum</name>
    <dbReference type="NCBI Taxonomy" id="69370"/>
    <lineage>
        <taxon>Bacteria</taxon>
        <taxon>Bacillati</taxon>
        <taxon>Actinomycetota</taxon>
        <taxon>Actinomycetes</taxon>
        <taxon>Micrococcales</taxon>
        <taxon>Microbacteriaceae</taxon>
        <taxon>Microbacterium</taxon>
    </lineage>
</organism>
<accession>A0ABU0TWJ0</accession>
<comment type="catalytic activity">
    <reaction evidence="1 3">
        <text>Hydrolysis of terminal, non-reducing alpha-D-galactose residues in alpha-D-galactosides, including galactose oligosaccharides, galactomannans and galactolipids.</text>
        <dbReference type="EC" id="3.2.1.22"/>
    </reaction>
</comment>
<sequence>MTTTSAPPTTVHWKTPSLHLEVALGPGPVRLLGLRRPGAASVLAAHPLIEVFLAAEGRVRSAAGYTGSRVGSRLRYVGHEADDDTLRLTQLDPVTGLEVASTLARRGDGALRVSHRLRNTGEEPVTVTAVSTLSLRTPAPATSRRYRLVEGRSEWLGEGDWSERPLTSVLRGLALDVTAQDARGRHLVSSTGGWSTGSVLPTGVLVDAEGDALAWQVEVTAGWLWELSQRQDGVVVNVCGPTDLEHQFAITLAPGDEFVTAPAGLAVGADRDAAIAALTRYRRAIRERRPIDAGLPVVYNDFMNTLMGQPSTEALEPLIAAAAAAGAEYFCIDAGWFTDATEYWDAIGVWREASARFTGGLASVIRSIRDAGMVPGLWIEPEIVGVESEALAALPDDAWFQRHGAPVVEADRRHLDLRHPAARAHMDDAVDHLVSTFGVGFIKIDYNIEPGAGTDRTGAPGLGLLEHGRALRAWLRDAQRRHPEVLFENCASGAMRMDYALLSVAHLQSTSDQQDPTRSAAVTASAPLSVLPEQAGNWAYPAAGMSRGELSLSMVNGIMGRLYLSGHLDRLDEGQFALVREAVDLHKELRHVFAESTPFWPLGVPGWDDPVLALGFVADDGIRYLAVWSRGEAGRVEVPAATRPTQIFPTGPAWTVSLGREGAVIDVPAGPDAAIFRYE</sequence>
<dbReference type="GO" id="GO:0004557">
    <property type="term" value="F:alpha-galactosidase activity"/>
    <property type="evidence" value="ECO:0007669"/>
    <property type="project" value="UniProtKB-EC"/>
</dbReference>
<dbReference type="InterPro" id="IPR002252">
    <property type="entry name" value="Glyco_hydro_36"/>
</dbReference>
<dbReference type="InterPro" id="IPR013785">
    <property type="entry name" value="Aldolase_TIM"/>
</dbReference>
<dbReference type="InterPro" id="IPR017853">
    <property type="entry name" value="GH"/>
</dbReference>
<evidence type="ECO:0000256" key="2">
    <source>
        <dbReference type="ARBA" id="ARBA00012755"/>
    </source>
</evidence>
<dbReference type="InterPro" id="IPR031704">
    <property type="entry name" value="Glyco_hydro_36_N"/>
</dbReference>
<keyword evidence="3 5" id="KW-0378">Hydrolase</keyword>
<keyword evidence="6" id="KW-1185">Reference proteome</keyword>
<dbReference type="Proteomes" id="UP001226691">
    <property type="component" value="Unassembled WGS sequence"/>
</dbReference>
<dbReference type="Gene3D" id="2.70.98.60">
    <property type="entry name" value="alpha-galactosidase from lactobacil brevis"/>
    <property type="match status" value="1"/>
</dbReference>
<dbReference type="Pfam" id="PF16875">
    <property type="entry name" value="Glyco_hydro_36N"/>
    <property type="match status" value="1"/>
</dbReference>
<evidence type="ECO:0000313" key="5">
    <source>
        <dbReference type="EMBL" id="MDQ1124028.1"/>
    </source>
</evidence>
<dbReference type="Pfam" id="PF02065">
    <property type="entry name" value="Melibiase"/>
    <property type="match status" value="1"/>
</dbReference>
<evidence type="ECO:0000313" key="6">
    <source>
        <dbReference type="Proteomes" id="UP001226691"/>
    </source>
</evidence>
<evidence type="ECO:0000259" key="4">
    <source>
        <dbReference type="Pfam" id="PF16875"/>
    </source>
</evidence>
<feature type="domain" description="Glycosyl hydrolase family 36 N-terminal" evidence="4">
    <location>
        <begin position="76"/>
        <end position="167"/>
    </location>
</feature>
<dbReference type="Gene3D" id="3.20.20.70">
    <property type="entry name" value="Aldolase class I"/>
    <property type="match status" value="1"/>
</dbReference>
<dbReference type="RefSeq" id="WP_307484403.1">
    <property type="nucleotide sequence ID" value="NZ_JAUTBF010000001.1"/>
</dbReference>
<reference evidence="5 6" key="1">
    <citation type="submission" date="2023-07" db="EMBL/GenBank/DDBJ databases">
        <title>Functional and genomic diversity of the sorghum phyllosphere microbiome.</title>
        <authorList>
            <person name="Shade A."/>
        </authorList>
    </citation>
    <scope>NUCLEOTIDE SEQUENCE [LARGE SCALE GENOMIC DNA]</scope>
    <source>
        <strain evidence="5 6">SORGH_AS_1207</strain>
    </source>
</reference>
<keyword evidence="3 5" id="KW-0326">Glycosidase</keyword>
<dbReference type="PIRSF" id="PIRSF005536">
    <property type="entry name" value="Agal"/>
    <property type="match status" value="1"/>
</dbReference>
<comment type="caution">
    <text evidence="5">The sequence shown here is derived from an EMBL/GenBank/DDBJ whole genome shotgun (WGS) entry which is preliminary data.</text>
</comment>
<evidence type="ECO:0000256" key="1">
    <source>
        <dbReference type="ARBA" id="ARBA00001255"/>
    </source>
</evidence>
<dbReference type="EMBL" id="JAUTBF010000001">
    <property type="protein sequence ID" value="MDQ1124028.1"/>
    <property type="molecule type" value="Genomic_DNA"/>
</dbReference>
<dbReference type="SUPFAM" id="SSF51445">
    <property type="entry name" value="(Trans)glycosidases"/>
    <property type="match status" value="1"/>
</dbReference>
<comment type="similarity">
    <text evidence="3">Belongs to the glycosyl hydrolase.</text>
</comment>
<dbReference type="InterPro" id="IPR038417">
    <property type="entry name" value="Alpga-gal_N_sf"/>
</dbReference>
<dbReference type="EC" id="3.2.1.22" evidence="2 3"/>